<gene>
    <name evidence="2" type="ORF">H6P81_013123</name>
</gene>
<proteinExistence type="predicted"/>
<evidence type="ECO:0000313" key="3">
    <source>
        <dbReference type="Proteomes" id="UP000825729"/>
    </source>
</evidence>
<reference evidence="2 3" key="1">
    <citation type="submission" date="2021-07" db="EMBL/GenBank/DDBJ databases">
        <title>The Aristolochia fimbriata genome: insights into angiosperm evolution, floral development and chemical biosynthesis.</title>
        <authorList>
            <person name="Jiao Y."/>
        </authorList>
    </citation>
    <scope>NUCLEOTIDE SEQUENCE [LARGE SCALE GENOMIC DNA]</scope>
    <source>
        <strain evidence="2">IBCAS-2021</strain>
        <tissue evidence="2">Leaf</tissue>
    </source>
</reference>
<comment type="caution">
    <text evidence="2">The sequence shown here is derived from an EMBL/GenBank/DDBJ whole genome shotgun (WGS) entry which is preliminary data.</text>
</comment>
<protein>
    <submittedName>
        <fullName evidence="2">Uncharacterized protein</fullName>
    </submittedName>
</protein>
<dbReference type="Proteomes" id="UP000825729">
    <property type="component" value="Unassembled WGS sequence"/>
</dbReference>
<feature type="region of interest" description="Disordered" evidence="1">
    <location>
        <begin position="177"/>
        <end position="197"/>
    </location>
</feature>
<name>A0AAV7EFZ0_ARIFI</name>
<feature type="compositionally biased region" description="Polar residues" evidence="1">
    <location>
        <begin position="186"/>
        <end position="196"/>
    </location>
</feature>
<organism evidence="2 3">
    <name type="scientific">Aristolochia fimbriata</name>
    <name type="common">White veined hardy Dutchman's pipe vine</name>
    <dbReference type="NCBI Taxonomy" id="158543"/>
    <lineage>
        <taxon>Eukaryota</taxon>
        <taxon>Viridiplantae</taxon>
        <taxon>Streptophyta</taxon>
        <taxon>Embryophyta</taxon>
        <taxon>Tracheophyta</taxon>
        <taxon>Spermatophyta</taxon>
        <taxon>Magnoliopsida</taxon>
        <taxon>Magnoliidae</taxon>
        <taxon>Piperales</taxon>
        <taxon>Aristolochiaceae</taxon>
        <taxon>Aristolochia</taxon>
    </lineage>
</organism>
<evidence type="ECO:0000313" key="2">
    <source>
        <dbReference type="EMBL" id="KAG9446995.1"/>
    </source>
</evidence>
<keyword evidence="3" id="KW-1185">Reference proteome</keyword>
<dbReference type="AlphaFoldDB" id="A0AAV7EFZ0"/>
<evidence type="ECO:0000256" key="1">
    <source>
        <dbReference type="SAM" id="MobiDB-lite"/>
    </source>
</evidence>
<feature type="region of interest" description="Disordered" evidence="1">
    <location>
        <begin position="101"/>
        <end position="120"/>
    </location>
</feature>
<accession>A0AAV7EFZ0</accession>
<dbReference type="EMBL" id="JAINDJ010000005">
    <property type="protein sequence ID" value="KAG9446995.1"/>
    <property type="molecule type" value="Genomic_DNA"/>
</dbReference>
<sequence>MAKLPMPSCRSQIILSQGQFRLNYAESELASMGDVSARMDRLETEIYALQASTTAIQRVQTLIALRCFHLTAQEQEELEVLLQSPPIEESHVSSSLRVKPYSSIAEDPPSPSPPPLSDLQHFPPLPLPIPPLRHSCPSYAVSHLDAMDDPFEAHLIDLPLSDHSLPLIHPVASRPALQMDSPTPDAVSTSPQQSVHRQPFDGSFRPHRPGFHPSAPCASCLMRDSPESPPLLLQLFPVVLSWTDERPLSHFDVGSHAIFSGSFSTTIFMLLLPPVHGLPHIQCPPGDVQPCQTDCHPHVSSDIRITNTNLLPYDCDKPWLIAWFIVFAFSCEP</sequence>